<dbReference type="InterPro" id="IPR011992">
    <property type="entry name" value="EF-hand-dom_pair"/>
</dbReference>
<dbReference type="Pfam" id="PF13499">
    <property type="entry name" value="EF-hand_7"/>
    <property type="match status" value="2"/>
</dbReference>
<dbReference type="PROSITE" id="PS00018">
    <property type="entry name" value="EF_HAND_1"/>
    <property type="match status" value="2"/>
</dbReference>
<dbReference type="PROSITE" id="PS50222">
    <property type="entry name" value="EF_HAND_2"/>
    <property type="match status" value="3"/>
</dbReference>
<name>A0A8J1XPC6_OWEFU</name>
<reference evidence="4" key="1">
    <citation type="submission" date="2022-03" db="EMBL/GenBank/DDBJ databases">
        <authorList>
            <person name="Martin C."/>
        </authorList>
    </citation>
    <scope>NUCLEOTIDE SEQUENCE</scope>
</reference>
<dbReference type="SMART" id="SM00054">
    <property type="entry name" value="EFh"/>
    <property type="match status" value="4"/>
</dbReference>
<comment type="caution">
    <text evidence="4">The sequence shown here is derived from an EMBL/GenBank/DDBJ whole genome shotgun (WGS) entry which is preliminary data.</text>
</comment>
<dbReference type="SUPFAM" id="SSF47473">
    <property type="entry name" value="EF-hand"/>
    <property type="match status" value="1"/>
</dbReference>
<organism evidence="4 5">
    <name type="scientific">Owenia fusiformis</name>
    <name type="common">Polychaete worm</name>
    <dbReference type="NCBI Taxonomy" id="6347"/>
    <lineage>
        <taxon>Eukaryota</taxon>
        <taxon>Metazoa</taxon>
        <taxon>Spiralia</taxon>
        <taxon>Lophotrochozoa</taxon>
        <taxon>Annelida</taxon>
        <taxon>Polychaeta</taxon>
        <taxon>Sedentaria</taxon>
        <taxon>Canalipalpata</taxon>
        <taxon>Sabellida</taxon>
        <taxon>Oweniida</taxon>
        <taxon>Oweniidae</taxon>
        <taxon>Owenia</taxon>
    </lineage>
</organism>
<keyword evidence="2" id="KW-0677">Repeat</keyword>
<evidence type="ECO:0000256" key="3">
    <source>
        <dbReference type="ARBA" id="ARBA00022837"/>
    </source>
</evidence>
<protein>
    <submittedName>
        <fullName evidence="4">Uncharacterized protein</fullName>
    </submittedName>
</protein>
<dbReference type="GO" id="GO:0005509">
    <property type="term" value="F:calcium ion binding"/>
    <property type="evidence" value="ECO:0007669"/>
    <property type="project" value="InterPro"/>
</dbReference>
<dbReference type="PANTHER" id="PTHR34524:SF6">
    <property type="entry name" value="CALCYPHOSINE LIKE"/>
    <property type="match status" value="1"/>
</dbReference>
<evidence type="ECO:0000256" key="2">
    <source>
        <dbReference type="ARBA" id="ARBA00022737"/>
    </source>
</evidence>
<evidence type="ECO:0000313" key="4">
    <source>
        <dbReference type="EMBL" id="CAH1774499.1"/>
    </source>
</evidence>
<dbReference type="InterPro" id="IPR018247">
    <property type="entry name" value="EF_Hand_1_Ca_BS"/>
</dbReference>
<proteinExistence type="predicted"/>
<gene>
    <name evidence="4" type="ORF">OFUS_LOCUS1944</name>
</gene>
<dbReference type="InterPro" id="IPR051581">
    <property type="entry name" value="Ca-bind"/>
</dbReference>
<sequence>MACTQRGEREMQLKAKQMAKTARNPIDILRAQCLQRGANGIKGLGRTFKIMDDDGSRSLDFKEFRKGLHDYGCMLSKEQEQELFTSLDKDGSGSLDFDEFLIALRPPMSNHRKELINKAFRILDKTGDGQITVEDLKGVYNVKKHPKYLNGEWTEDRCLRTFLDNFDDPNNKDGVITEEEFQNYYAGVSASIDQDAYFDLMMRNAYKIKG</sequence>
<keyword evidence="1" id="KW-0479">Metal-binding</keyword>
<keyword evidence="5" id="KW-1185">Reference proteome</keyword>
<dbReference type="Gene3D" id="1.10.238.10">
    <property type="entry name" value="EF-hand"/>
    <property type="match status" value="2"/>
</dbReference>
<dbReference type="CDD" id="cd00051">
    <property type="entry name" value="EFh"/>
    <property type="match status" value="1"/>
</dbReference>
<dbReference type="EMBL" id="CAIIXF020000001">
    <property type="protein sequence ID" value="CAH1774499.1"/>
    <property type="molecule type" value="Genomic_DNA"/>
</dbReference>
<dbReference type="PANTHER" id="PTHR34524">
    <property type="entry name" value="CALCYPHOSIN"/>
    <property type="match status" value="1"/>
</dbReference>
<accession>A0A8J1XPC6</accession>
<dbReference type="InterPro" id="IPR002048">
    <property type="entry name" value="EF_hand_dom"/>
</dbReference>
<evidence type="ECO:0000313" key="5">
    <source>
        <dbReference type="Proteomes" id="UP000749559"/>
    </source>
</evidence>
<keyword evidence="3" id="KW-0106">Calcium</keyword>
<dbReference type="GO" id="GO:0043226">
    <property type="term" value="C:organelle"/>
    <property type="evidence" value="ECO:0007669"/>
    <property type="project" value="UniProtKB-ARBA"/>
</dbReference>
<dbReference type="AlphaFoldDB" id="A0A8J1XPC6"/>
<evidence type="ECO:0000256" key="1">
    <source>
        <dbReference type="ARBA" id="ARBA00022723"/>
    </source>
</evidence>
<dbReference type="Proteomes" id="UP000749559">
    <property type="component" value="Unassembled WGS sequence"/>
</dbReference>
<dbReference type="OrthoDB" id="444540at2759"/>
<dbReference type="FunFam" id="1.10.238.10:FF:000178">
    <property type="entry name" value="Calmodulin-2 A"/>
    <property type="match status" value="1"/>
</dbReference>